<organism evidence="1 2">
    <name type="scientific">Pseudoxanthomonas winnipegensis</name>
    <dbReference type="NCBI Taxonomy" id="2480810"/>
    <lineage>
        <taxon>Bacteria</taxon>
        <taxon>Pseudomonadati</taxon>
        <taxon>Pseudomonadota</taxon>
        <taxon>Gammaproteobacteria</taxon>
        <taxon>Lysobacterales</taxon>
        <taxon>Lysobacteraceae</taxon>
        <taxon>Pseudoxanthomonas</taxon>
    </lineage>
</organism>
<reference evidence="1 2" key="1">
    <citation type="submission" date="2019-02" db="EMBL/GenBank/DDBJ databases">
        <title>WGS of Pseudoxanthomonas species novum from clinical isolates.</title>
        <authorList>
            <person name="Bernier A.-M."/>
            <person name="Bernard K."/>
            <person name="Vachon A."/>
        </authorList>
    </citation>
    <scope>NUCLEOTIDE SEQUENCE [LARGE SCALE GENOMIC DNA]</scope>
    <source>
        <strain evidence="1 2">NML171202</strain>
    </source>
</reference>
<accession>A0A4Q8LJ52</accession>
<proteinExistence type="predicted"/>
<name>A0A4Q8LJ52_9GAMM</name>
<evidence type="ECO:0000313" key="2">
    <source>
        <dbReference type="Proteomes" id="UP000291286"/>
    </source>
</evidence>
<gene>
    <name evidence="1" type="ORF">EA661_09115</name>
</gene>
<dbReference type="EMBL" id="SHMB01000003">
    <property type="protein sequence ID" value="TAA29702.1"/>
    <property type="molecule type" value="Genomic_DNA"/>
</dbReference>
<dbReference type="Proteomes" id="UP000291286">
    <property type="component" value="Unassembled WGS sequence"/>
</dbReference>
<sequence>MNTKQLLQIATLGAALALGTTAFAKTHTGTAQTHHCKLADGSTDTSKTHKQCTAAKGTWAKDAAAPAAAPAPAPTSTSN</sequence>
<dbReference type="RefSeq" id="WP_130517956.1">
    <property type="nucleotide sequence ID" value="NZ_CAWZZE010000023.1"/>
</dbReference>
<comment type="caution">
    <text evidence="1">The sequence shown here is derived from an EMBL/GenBank/DDBJ whole genome shotgun (WGS) entry which is preliminary data.</text>
</comment>
<dbReference type="AlphaFoldDB" id="A0A4Q8LJ52"/>
<evidence type="ECO:0000313" key="1">
    <source>
        <dbReference type="EMBL" id="TAA29702.1"/>
    </source>
</evidence>
<accession>A0A4Q9TA74</accession>
<protein>
    <submittedName>
        <fullName evidence="1">Uncharacterized protein</fullName>
    </submittedName>
</protein>